<evidence type="ECO:0000256" key="10">
    <source>
        <dbReference type="SAM" id="MobiDB-lite"/>
    </source>
</evidence>
<dbReference type="InterPro" id="IPR003070">
    <property type="entry name" value="NR4A1-3"/>
</dbReference>
<keyword evidence="3" id="KW-0863">Zinc-finger</keyword>
<feature type="domain" description="Nuclear receptor" evidence="11">
    <location>
        <begin position="91"/>
        <end position="172"/>
    </location>
</feature>
<dbReference type="GO" id="GO:0008270">
    <property type="term" value="F:zinc ion binding"/>
    <property type="evidence" value="ECO:0007669"/>
    <property type="project" value="UniProtKB-KW"/>
</dbReference>
<dbReference type="PANTHER" id="PTHR24085:SF4">
    <property type="entry name" value="NUCLEAR HORMONE RECEPTOR HR38-RELATED"/>
    <property type="match status" value="1"/>
</dbReference>
<comment type="subcellular location">
    <subcellularLocation>
        <location evidence="1">Nucleus</location>
    </subcellularLocation>
</comment>
<reference evidence="14" key="1">
    <citation type="submission" date="2022-11" db="UniProtKB">
        <authorList>
            <consortium name="WormBaseParasite"/>
        </authorList>
    </citation>
    <scope>IDENTIFICATION</scope>
</reference>
<evidence type="ECO:0000313" key="14">
    <source>
        <dbReference type="WBParaSite" id="PSU_v2.g8647.t1"/>
    </source>
</evidence>
<keyword evidence="13" id="KW-1185">Reference proteome</keyword>
<dbReference type="Gene3D" id="1.10.565.10">
    <property type="entry name" value="Retinoid X Receptor"/>
    <property type="match status" value="1"/>
</dbReference>
<evidence type="ECO:0000256" key="5">
    <source>
        <dbReference type="ARBA" id="ARBA00023015"/>
    </source>
</evidence>
<keyword evidence="6" id="KW-0238">DNA-binding</keyword>
<dbReference type="PRINTS" id="PR00047">
    <property type="entry name" value="STROIDFINGER"/>
</dbReference>
<dbReference type="PANTHER" id="PTHR24085">
    <property type="entry name" value="NUCLEAR HORMONE RECEPTOR"/>
    <property type="match status" value="1"/>
</dbReference>
<dbReference type="GO" id="GO:0071376">
    <property type="term" value="P:cellular response to corticotropin-releasing hormone stimulus"/>
    <property type="evidence" value="ECO:0007669"/>
    <property type="project" value="TreeGrafter"/>
</dbReference>
<dbReference type="PROSITE" id="PS51030">
    <property type="entry name" value="NUCLEAR_REC_DBD_2"/>
    <property type="match status" value="1"/>
</dbReference>
<keyword evidence="5" id="KW-0805">Transcription regulation</keyword>
<evidence type="ECO:0000256" key="3">
    <source>
        <dbReference type="ARBA" id="ARBA00022771"/>
    </source>
</evidence>
<evidence type="ECO:0000256" key="4">
    <source>
        <dbReference type="ARBA" id="ARBA00022833"/>
    </source>
</evidence>
<organism evidence="13 14">
    <name type="scientific">Panagrolaimus superbus</name>
    <dbReference type="NCBI Taxonomy" id="310955"/>
    <lineage>
        <taxon>Eukaryota</taxon>
        <taxon>Metazoa</taxon>
        <taxon>Ecdysozoa</taxon>
        <taxon>Nematoda</taxon>
        <taxon>Chromadorea</taxon>
        <taxon>Rhabditida</taxon>
        <taxon>Tylenchina</taxon>
        <taxon>Panagrolaimomorpha</taxon>
        <taxon>Panagrolaimoidea</taxon>
        <taxon>Panagrolaimidae</taxon>
        <taxon>Panagrolaimus</taxon>
    </lineage>
</organism>
<evidence type="ECO:0000313" key="13">
    <source>
        <dbReference type="Proteomes" id="UP000887577"/>
    </source>
</evidence>
<dbReference type="Proteomes" id="UP000887577">
    <property type="component" value="Unplaced"/>
</dbReference>
<proteinExistence type="predicted"/>
<keyword evidence="8" id="KW-0675">Receptor</keyword>
<dbReference type="InterPro" id="IPR035500">
    <property type="entry name" value="NHR-like_dom_sf"/>
</dbReference>
<evidence type="ECO:0000256" key="7">
    <source>
        <dbReference type="ARBA" id="ARBA00023163"/>
    </source>
</evidence>
<dbReference type="GO" id="GO:0005667">
    <property type="term" value="C:transcription regulator complex"/>
    <property type="evidence" value="ECO:0007669"/>
    <property type="project" value="TreeGrafter"/>
</dbReference>
<dbReference type="Gene3D" id="3.30.50.10">
    <property type="entry name" value="Erythroid Transcription Factor GATA-1, subunit A"/>
    <property type="match status" value="1"/>
</dbReference>
<evidence type="ECO:0000256" key="2">
    <source>
        <dbReference type="ARBA" id="ARBA00022723"/>
    </source>
</evidence>
<dbReference type="SUPFAM" id="SSF57716">
    <property type="entry name" value="Glucocorticoid receptor-like (DNA-binding domain)"/>
    <property type="match status" value="1"/>
</dbReference>
<dbReference type="GO" id="GO:0005634">
    <property type="term" value="C:nucleus"/>
    <property type="evidence" value="ECO:0007669"/>
    <property type="project" value="UniProtKB-SubCell"/>
</dbReference>
<dbReference type="PRINTS" id="PR01284">
    <property type="entry name" value="NUCLEARECPTR"/>
</dbReference>
<dbReference type="PROSITE" id="PS00031">
    <property type="entry name" value="NUCLEAR_REC_DBD_1"/>
    <property type="match status" value="1"/>
</dbReference>
<dbReference type="GO" id="GO:0000978">
    <property type="term" value="F:RNA polymerase II cis-regulatory region sequence-specific DNA binding"/>
    <property type="evidence" value="ECO:0007669"/>
    <property type="project" value="TreeGrafter"/>
</dbReference>
<keyword evidence="4" id="KW-0862">Zinc</keyword>
<protein>
    <submittedName>
        <fullName evidence="14">Nuclear receptor domain-containing protein</fullName>
    </submittedName>
</protein>
<dbReference type="WBParaSite" id="PSU_v2.g8647.t1">
    <property type="protein sequence ID" value="PSU_v2.g8647.t1"/>
    <property type="gene ID" value="PSU_v2.g8647"/>
</dbReference>
<dbReference type="GO" id="GO:0035259">
    <property type="term" value="F:nuclear glucocorticoid receptor binding"/>
    <property type="evidence" value="ECO:0007669"/>
    <property type="project" value="TreeGrafter"/>
</dbReference>
<evidence type="ECO:0000256" key="6">
    <source>
        <dbReference type="ARBA" id="ARBA00023125"/>
    </source>
</evidence>
<dbReference type="InterPro" id="IPR013088">
    <property type="entry name" value="Znf_NHR/GATA"/>
</dbReference>
<feature type="region of interest" description="Disordered" evidence="10">
    <location>
        <begin position="1"/>
        <end position="26"/>
    </location>
</feature>
<feature type="domain" description="NR LBD" evidence="12">
    <location>
        <begin position="200"/>
        <end position="430"/>
    </location>
</feature>
<evidence type="ECO:0000256" key="1">
    <source>
        <dbReference type="ARBA" id="ARBA00004123"/>
    </source>
</evidence>
<dbReference type="GO" id="GO:0004879">
    <property type="term" value="F:nuclear receptor activity"/>
    <property type="evidence" value="ECO:0007669"/>
    <property type="project" value="InterPro"/>
</dbReference>
<evidence type="ECO:0000259" key="11">
    <source>
        <dbReference type="PROSITE" id="PS51030"/>
    </source>
</evidence>
<keyword evidence="2" id="KW-0479">Metal-binding</keyword>
<sequence>MSLFSTTSNVSQTNTPSPLNALHNNPQAFSTSSAAAAQQLARLGGSASLGAIRGINMDVATSSGLAAVAAAAFEAANAQMPGMGHLAPEEQRLCAVCNDQARGRHYGIYSCEGCKGFFKRSIQNERAVTKKQQYVCAGNKNCPIDKRYRSRCQYCRYQKCLAVGMVKEVVRCGPLQGRRGRMPSKARTSMLLSDSPQDSPSLPILTLISKYYSESRPLNRPQQCPHPEPVPVKQILDIMEFEMRALYSFLSKIPDIKDINSNDMQQLLFKNFFPLFAMKHAQRIGEMKLENSFMFDNGQTISLNNIPNELLPLFNAIQQESPLFNAVEWDSQSFSAALVLKFLDYEDDRNTIIDQSRIHQIHSTIINALKDHCCAVQNPSDKKLSKILSQGVRFNNYRNVGFTSLYRCIESGNEPPPLLAQLYQNFCKQSMSSSTGGKIQSGMLSSETIMQQSGANEKMGFPF</sequence>
<dbReference type="InterPro" id="IPR001628">
    <property type="entry name" value="Znf_hrmn_rcpt"/>
</dbReference>
<dbReference type="InterPro" id="IPR000536">
    <property type="entry name" value="Nucl_hrmn_rcpt_lig-bd"/>
</dbReference>
<dbReference type="SMART" id="SM00399">
    <property type="entry name" value="ZnF_C4"/>
    <property type="match status" value="1"/>
</dbReference>
<dbReference type="Pfam" id="PF00104">
    <property type="entry name" value="Hormone_recep"/>
    <property type="match status" value="1"/>
</dbReference>
<dbReference type="AlphaFoldDB" id="A0A914Z9Q8"/>
<keyword evidence="9" id="KW-0539">Nucleus</keyword>
<evidence type="ECO:0000256" key="9">
    <source>
        <dbReference type="ARBA" id="ARBA00023242"/>
    </source>
</evidence>
<keyword evidence="7" id="KW-0804">Transcription</keyword>
<dbReference type="Pfam" id="PF00105">
    <property type="entry name" value="zf-C4"/>
    <property type="match status" value="1"/>
</dbReference>
<evidence type="ECO:0000259" key="12">
    <source>
        <dbReference type="PROSITE" id="PS51843"/>
    </source>
</evidence>
<dbReference type="PROSITE" id="PS51843">
    <property type="entry name" value="NR_LBD"/>
    <property type="match status" value="1"/>
</dbReference>
<dbReference type="CDD" id="cd06969">
    <property type="entry name" value="NR_DBD_NGFI-B"/>
    <property type="match status" value="1"/>
</dbReference>
<evidence type="ECO:0000256" key="8">
    <source>
        <dbReference type="ARBA" id="ARBA00023170"/>
    </source>
</evidence>
<name>A0A914Z9Q8_9BILA</name>
<dbReference type="SUPFAM" id="SSF48508">
    <property type="entry name" value="Nuclear receptor ligand-binding domain"/>
    <property type="match status" value="1"/>
</dbReference>
<accession>A0A914Z9Q8</accession>